<dbReference type="EMBL" id="CAJVCH010107912">
    <property type="protein sequence ID" value="CAG7724286.1"/>
    <property type="molecule type" value="Genomic_DNA"/>
</dbReference>
<evidence type="ECO:0000313" key="1">
    <source>
        <dbReference type="EMBL" id="CAG7724264.1"/>
    </source>
</evidence>
<evidence type="ECO:0000313" key="3">
    <source>
        <dbReference type="Proteomes" id="UP000708208"/>
    </source>
</evidence>
<feature type="non-terminal residue" evidence="2">
    <location>
        <position position="19"/>
    </location>
</feature>
<evidence type="ECO:0000313" key="2">
    <source>
        <dbReference type="EMBL" id="CAG7724286.1"/>
    </source>
</evidence>
<sequence length="19" mass="2161">VYIQVLAGLRFFATGSYQQ</sequence>
<proteinExistence type="predicted"/>
<reference evidence="2" key="1">
    <citation type="submission" date="2021-06" db="EMBL/GenBank/DDBJ databases">
        <authorList>
            <person name="Hodson N. C."/>
            <person name="Mongue J. A."/>
            <person name="Jaron S. K."/>
        </authorList>
    </citation>
    <scope>NUCLEOTIDE SEQUENCE</scope>
</reference>
<name>A0A8J2JQ82_9HEXA</name>
<dbReference type="EMBL" id="CAJVCH010107771">
    <property type="protein sequence ID" value="CAG7724264.1"/>
    <property type="molecule type" value="Genomic_DNA"/>
</dbReference>
<gene>
    <name evidence="1" type="ORF">AFUS01_LOCUS13297</name>
    <name evidence="2" type="ORF">AFUS01_LOCUS13319</name>
</gene>
<dbReference type="Proteomes" id="UP000708208">
    <property type="component" value="Unassembled WGS sequence"/>
</dbReference>
<accession>A0A8J2JQ82</accession>
<feature type="non-terminal residue" evidence="2">
    <location>
        <position position="1"/>
    </location>
</feature>
<dbReference type="AlphaFoldDB" id="A0A8J2JQ82"/>
<keyword evidence="3" id="KW-1185">Reference proteome</keyword>
<protein>
    <submittedName>
        <fullName evidence="2">Uncharacterized protein</fullName>
    </submittedName>
</protein>
<comment type="caution">
    <text evidence="2">The sequence shown here is derived from an EMBL/GenBank/DDBJ whole genome shotgun (WGS) entry which is preliminary data.</text>
</comment>
<organism evidence="2 3">
    <name type="scientific">Allacma fusca</name>
    <dbReference type="NCBI Taxonomy" id="39272"/>
    <lineage>
        <taxon>Eukaryota</taxon>
        <taxon>Metazoa</taxon>
        <taxon>Ecdysozoa</taxon>
        <taxon>Arthropoda</taxon>
        <taxon>Hexapoda</taxon>
        <taxon>Collembola</taxon>
        <taxon>Symphypleona</taxon>
        <taxon>Sminthuridae</taxon>
        <taxon>Allacma</taxon>
    </lineage>
</organism>